<feature type="domain" description="Outer membrane protein beta-barrel" evidence="2">
    <location>
        <begin position="107"/>
        <end position="252"/>
    </location>
</feature>
<keyword evidence="1" id="KW-0732">Signal</keyword>
<evidence type="ECO:0000259" key="2">
    <source>
        <dbReference type="Pfam" id="PF13568"/>
    </source>
</evidence>
<protein>
    <submittedName>
        <fullName evidence="3">Outer membrane protein beta-barrel domain-containing protein</fullName>
    </submittedName>
</protein>
<dbReference type="EMBL" id="FWXT01000001">
    <property type="protein sequence ID" value="SMC53341.1"/>
    <property type="molecule type" value="Genomic_DNA"/>
</dbReference>
<gene>
    <name evidence="3" type="ORF">SAMN04488524_1067</name>
</gene>
<evidence type="ECO:0000313" key="3">
    <source>
        <dbReference type="EMBL" id="SMC53341.1"/>
    </source>
</evidence>
<name>A0A1W1ZYV8_9SPHI</name>
<dbReference type="Pfam" id="PF13568">
    <property type="entry name" value="OMP_b-brl_2"/>
    <property type="match status" value="1"/>
</dbReference>
<dbReference type="InterPro" id="IPR025665">
    <property type="entry name" value="Beta-barrel_OMP_2"/>
</dbReference>
<dbReference type="AlphaFoldDB" id="A0A1W1ZYV8"/>
<reference evidence="4" key="1">
    <citation type="submission" date="2017-04" db="EMBL/GenBank/DDBJ databases">
        <authorList>
            <person name="Varghese N."/>
            <person name="Submissions S."/>
        </authorList>
    </citation>
    <scope>NUCLEOTIDE SEQUENCE [LARGE SCALE GENOMIC DNA]</scope>
    <source>
        <strain evidence="4">DSM 12126</strain>
    </source>
</reference>
<sequence>MKYLFLTALLISSFAGAQAQSTITKADTTLTGERGAQKERKMKKFDMDHGVGVIIGKKDSTGKTDASNGRFIGGITLTRLDIGFSKLIDNGSFSLSPENDFLDYKAGKTSTVSLDVVQMGYRFNQHFKIYVAGGFDWTHIRLKKNITMKKNNPVLDYDTEDIQFSKNRFSSFYVHVPLNFELRTKENDNGKRFYFVFGPEIAFLTNAKVKQISKEKGKEKFNDDYNFQPFRYGGTLRIGYGGLGIFTKYYFSDMFDSAPQKGLRNMSFGVTLGLN</sequence>
<evidence type="ECO:0000256" key="1">
    <source>
        <dbReference type="SAM" id="SignalP"/>
    </source>
</evidence>
<dbReference type="OrthoDB" id="666719at2"/>
<dbReference type="RefSeq" id="WP_084237342.1">
    <property type="nucleotide sequence ID" value="NZ_FWXT01000001.1"/>
</dbReference>
<organism evidence="3 4">
    <name type="scientific">Pedobacter africanus</name>
    <dbReference type="NCBI Taxonomy" id="151894"/>
    <lineage>
        <taxon>Bacteria</taxon>
        <taxon>Pseudomonadati</taxon>
        <taxon>Bacteroidota</taxon>
        <taxon>Sphingobacteriia</taxon>
        <taxon>Sphingobacteriales</taxon>
        <taxon>Sphingobacteriaceae</taxon>
        <taxon>Pedobacter</taxon>
    </lineage>
</organism>
<dbReference type="STRING" id="151894.SAMN04488524_1067"/>
<accession>A0A1W1ZYV8</accession>
<keyword evidence="4" id="KW-1185">Reference proteome</keyword>
<proteinExistence type="predicted"/>
<dbReference type="Proteomes" id="UP000192756">
    <property type="component" value="Unassembled WGS sequence"/>
</dbReference>
<feature type="chain" id="PRO_5010696173" evidence="1">
    <location>
        <begin position="20"/>
        <end position="275"/>
    </location>
</feature>
<feature type="signal peptide" evidence="1">
    <location>
        <begin position="1"/>
        <end position="19"/>
    </location>
</feature>
<evidence type="ECO:0000313" key="4">
    <source>
        <dbReference type="Proteomes" id="UP000192756"/>
    </source>
</evidence>